<evidence type="ECO:0000256" key="1">
    <source>
        <dbReference type="SAM" id="MobiDB-lite"/>
    </source>
</evidence>
<dbReference type="AlphaFoldDB" id="A0A4Z1FEZ7"/>
<feature type="compositionally biased region" description="Polar residues" evidence="1">
    <location>
        <begin position="237"/>
        <end position="253"/>
    </location>
</feature>
<sequence>MESSAGARSGAAEVTKPKIVAEILLFSEDGPSTNKLSGVDIDFKAYQNLKKMAPYLGLPNANVVSDFLKSPEFRRHYDSLYESAIQPRTLREPNSKGPSLMTVQNMIIEREAYGDGKYSDPDPNMKGWQDADHYSLCLYQLCVFNSTRRNGIFLNRKMSTTEKHVRIWMCIVRATSDANRLITITKAQKRKSLSIDEDSSVRGLLDQPPSAGLFGDNSGTRMLDIYSTPNKSRKQYRFSSPQSTLVNKPNNPMRSLDQAAREAAQHVNDPFLGRSLSPEDPSQQGSS</sequence>
<reference evidence="2 3" key="1">
    <citation type="submission" date="2017-12" db="EMBL/GenBank/DDBJ databases">
        <title>Comparative genomics of Botrytis spp.</title>
        <authorList>
            <person name="Valero-Jimenez C.A."/>
            <person name="Tapia P."/>
            <person name="Veloso J."/>
            <person name="Silva-Moreno E."/>
            <person name="Staats M."/>
            <person name="Valdes J.H."/>
            <person name="Van Kan J.A.L."/>
        </authorList>
    </citation>
    <scope>NUCLEOTIDE SEQUENCE [LARGE SCALE GENOMIC DNA]</scope>
    <source>
        <strain evidence="2 3">Bp0003</strain>
    </source>
</reference>
<comment type="caution">
    <text evidence="2">The sequence shown here is derived from an EMBL/GenBank/DDBJ whole genome shotgun (WGS) entry which is preliminary data.</text>
</comment>
<proteinExistence type="predicted"/>
<accession>A0A4Z1FEZ7</accession>
<dbReference type="Proteomes" id="UP000297910">
    <property type="component" value="Unassembled WGS sequence"/>
</dbReference>
<dbReference type="EMBL" id="PQXI01000227">
    <property type="protein sequence ID" value="TGO21293.1"/>
    <property type="molecule type" value="Genomic_DNA"/>
</dbReference>
<keyword evidence="3" id="KW-1185">Reference proteome</keyword>
<protein>
    <submittedName>
        <fullName evidence="2">Uncharacterized protein</fullName>
    </submittedName>
</protein>
<organism evidence="2 3">
    <name type="scientific">Botrytis paeoniae</name>
    <dbReference type="NCBI Taxonomy" id="278948"/>
    <lineage>
        <taxon>Eukaryota</taxon>
        <taxon>Fungi</taxon>
        <taxon>Dikarya</taxon>
        <taxon>Ascomycota</taxon>
        <taxon>Pezizomycotina</taxon>
        <taxon>Leotiomycetes</taxon>
        <taxon>Helotiales</taxon>
        <taxon>Sclerotiniaceae</taxon>
        <taxon>Botrytis</taxon>
    </lineage>
</organism>
<name>A0A4Z1FEZ7_9HELO</name>
<evidence type="ECO:0000313" key="3">
    <source>
        <dbReference type="Proteomes" id="UP000297910"/>
    </source>
</evidence>
<evidence type="ECO:0000313" key="2">
    <source>
        <dbReference type="EMBL" id="TGO21293.1"/>
    </source>
</evidence>
<gene>
    <name evidence="2" type="ORF">BPAE_0228g00070</name>
</gene>
<feature type="region of interest" description="Disordered" evidence="1">
    <location>
        <begin position="231"/>
        <end position="287"/>
    </location>
</feature>